<dbReference type="OrthoDB" id="8954335at2759"/>
<feature type="region of interest" description="Disordered" evidence="8">
    <location>
        <begin position="1"/>
        <end position="22"/>
    </location>
</feature>
<evidence type="ECO:0000313" key="11">
    <source>
        <dbReference type="EMBL" id="QDZ21191.1"/>
    </source>
</evidence>
<keyword evidence="12" id="KW-1185">Reference proteome</keyword>
<dbReference type="InterPro" id="IPR005662">
    <property type="entry name" value="GTPase_Era-like"/>
</dbReference>
<evidence type="ECO:0000256" key="4">
    <source>
        <dbReference type="ARBA" id="ARBA00023134"/>
    </source>
</evidence>
<dbReference type="SUPFAM" id="SSF52540">
    <property type="entry name" value="P-loop containing nucleoside triphosphate hydrolases"/>
    <property type="match status" value="1"/>
</dbReference>
<evidence type="ECO:0000259" key="10">
    <source>
        <dbReference type="PROSITE" id="PS51713"/>
    </source>
</evidence>
<name>A0A5B8MLK0_9CHLO</name>
<dbReference type="GO" id="GO:0000028">
    <property type="term" value="P:ribosomal small subunit assembly"/>
    <property type="evidence" value="ECO:0007669"/>
    <property type="project" value="TreeGrafter"/>
</dbReference>
<feature type="domain" description="Era-type G" evidence="10">
    <location>
        <begin position="103"/>
        <end position="271"/>
    </location>
</feature>
<feature type="domain" description="KH type-2" evidence="9">
    <location>
        <begin position="302"/>
        <end position="379"/>
    </location>
</feature>
<evidence type="ECO:0000256" key="6">
    <source>
        <dbReference type="PROSITE-ProRule" id="PRU01050"/>
    </source>
</evidence>
<dbReference type="InterPro" id="IPR005225">
    <property type="entry name" value="Small_GTP-bd"/>
</dbReference>
<dbReference type="PANTHER" id="PTHR42698:SF2">
    <property type="entry name" value="GTPASE ERA-LIKE, CHLOROPLASTIC"/>
    <property type="match status" value="1"/>
</dbReference>
<dbReference type="GO" id="GO:0019843">
    <property type="term" value="F:rRNA binding"/>
    <property type="evidence" value="ECO:0007669"/>
    <property type="project" value="TreeGrafter"/>
</dbReference>
<proteinExistence type="inferred from homology"/>
<evidence type="ECO:0000256" key="8">
    <source>
        <dbReference type="SAM" id="MobiDB-lite"/>
    </source>
</evidence>
<dbReference type="NCBIfam" id="TIGR00231">
    <property type="entry name" value="small_GTP"/>
    <property type="match status" value="1"/>
</dbReference>
<dbReference type="SUPFAM" id="SSF54814">
    <property type="entry name" value="Prokaryotic type KH domain (KH-domain type II)"/>
    <property type="match status" value="1"/>
</dbReference>
<dbReference type="InterPro" id="IPR009019">
    <property type="entry name" value="KH_sf_prok-type"/>
</dbReference>
<evidence type="ECO:0000259" key="9">
    <source>
        <dbReference type="PROSITE" id="PS50823"/>
    </source>
</evidence>
<dbReference type="AlphaFoldDB" id="A0A5B8MLK0"/>
<dbReference type="Pfam" id="PF07650">
    <property type="entry name" value="KH_2"/>
    <property type="match status" value="1"/>
</dbReference>
<dbReference type="Pfam" id="PF01926">
    <property type="entry name" value="MMR_HSR1"/>
    <property type="match status" value="1"/>
</dbReference>
<dbReference type="InterPro" id="IPR004044">
    <property type="entry name" value="KH_dom_type_2"/>
</dbReference>
<keyword evidence="2 6" id="KW-0547">Nucleotide-binding</keyword>
<dbReference type="STRING" id="1764295.A0A5B8MLK0"/>
<evidence type="ECO:0000256" key="5">
    <source>
        <dbReference type="PROSITE-ProRule" id="PRU00118"/>
    </source>
</evidence>
<evidence type="ECO:0000256" key="3">
    <source>
        <dbReference type="ARBA" id="ARBA00022884"/>
    </source>
</evidence>
<feature type="region of interest" description="G1" evidence="6">
    <location>
        <begin position="111"/>
        <end position="118"/>
    </location>
</feature>
<protein>
    <submittedName>
        <fullName evidence="11">GTPase Era</fullName>
    </submittedName>
</protein>
<reference evidence="11 12" key="1">
    <citation type="submission" date="2018-07" db="EMBL/GenBank/DDBJ databases">
        <title>The complete nuclear genome of the prasinophyte Chloropicon primus (CCMP1205).</title>
        <authorList>
            <person name="Pombert J.-F."/>
            <person name="Otis C."/>
            <person name="Turmel M."/>
            <person name="Lemieux C."/>
        </authorList>
    </citation>
    <scope>NUCLEOTIDE SEQUENCE [LARGE SCALE GENOMIC DNA]</scope>
    <source>
        <strain evidence="11 12">CCMP1205</strain>
    </source>
</reference>
<feature type="compositionally biased region" description="Polar residues" evidence="8">
    <location>
        <begin position="1"/>
        <end position="10"/>
    </location>
</feature>
<dbReference type="InterPro" id="IPR027417">
    <property type="entry name" value="P-loop_NTPase"/>
</dbReference>
<sequence>MEPRGQQQLRGSHGARSSQRQCTSCSSSSLICSRKAARHEDKRPRRGGDVRLGKGWANVILSRGAGGVMPRFVVARGVPSDPLEADDSSFLFDEDAESNEDERCGYVALVGLPNAGKSTLSNRLLGQRYSIVTKKPNTTRKRVLGIRSEGDCQLILLDTPGVVVKRNNLLDTTMMKAVTTAVEDADVILMVVDVNYEPYETIKLLRPPENHKNVPIAVVINKVDLVDEDLVGDVKAWVSEEGFADACVGTCGKTGEGLEEVLEWCNSSVPRGPWMYPKDIISDHPERFFVAEIVREKLILQFDEEVPYASHVHVLDFKERSKGKDYISVEIAVERESQKKILIGRKGSALKKLATSARLDIEQFLMRPVYLDMHVKVHKDWRKSQVELNSLGLSEVGEGAA</sequence>
<dbReference type="GO" id="GO:0005525">
    <property type="term" value="F:GTP binding"/>
    <property type="evidence" value="ECO:0007669"/>
    <property type="project" value="UniProtKB-UniRule"/>
</dbReference>
<evidence type="ECO:0000256" key="2">
    <source>
        <dbReference type="ARBA" id="ARBA00022741"/>
    </source>
</evidence>
<feature type="region of interest" description="G5" evidence="6">
    <location>
        <begin position="250"/>
        <end position="252"/>
    </location>
</feature>
<dbReference type="PROSITE" id="PS50823">
    <property type="entry name" value="KH_TYPE_2"/>
    <property type="match status" value="1"/>
</dbReference>
<keyword evidence="3 5" id="KW-0694">RNA-binding</keyword>
<dbReference type="Proteomes" id="UP000316726">
    <property type="component" value="Chromosome 5"/>
</dbReference>
<dbReference type="InterPro" id="IPR006073">
    <property type="entry name" value="GTP-bd"/>
</dbReference>
<dbReference type="CDD" id="cd22534">
    <property type="entry name" value="KH-II_Era"/>
    <property type="match status" value="1"/>
</dbReference>
<keyword evidence="4 6" id="KW-0342">GTP-binding</keyword>
<dbReference type="PROSITE" id="PS51713">
    <property type="entry name" value="G_ERA"/>
    <property type="match status" value="1"/>
</dbReference>
<dbReference type="HAMAP" id="MF_00367">
    <property type="entry name" value="GTPase_Era"/>
    <property type="match status" value="1"/>
</dbReference>
<dbReference type="Gene3D" id="3.30.300.20">
    <property type="match status" value="1"/>
</dbReference>
<dbReference type="InterPro" id="IPR030388">
    <property type="entry name" value="G_ERA_dom"/>
</dbReference>
<dbReference type="FunFam" id="3.30.300.20:FF:000003">
    <property type="entry name" value="GTPase Era"/>
    <property type="match status" value="1"/>
</dbReference>
<evidence type="ECO:0000256" key="7">
    <source>
        <dbReference type="RuleBase" id="RU003761"/>
    </source>
</evidence>
<evidence type="ECO:0000313" key="12">
    <source>
        <dbReference type="Proteomes" id="UP000316726"/>
    </source>
</evidence>
<dbReference type="NCBIfam" id="TIGR00436">
    <property type="entry name" value="era"/>
    <property type="match status" value="1"/>
</dbReference>
<dbReference type="PRINTS" id="PR00326">
    <property type="entry name" value="GTP1OBG"/>
</dbReference>
<feature type="region of interest" description="G2" evidence="6">
    <location>
        <begin position="137"/>
        <end position="141"/>
    </location>
</feature>
<dbReference type="EMBL" id="CP031038">
    <property type="protein sequence ID" value="QDZ21191.1"/>
    <property type="molecule type" value="Genomic_DNA"/>
</dbReference>
<gene>
    <name evidence="11" type="ORF">A3770_05p37090</name>
</gene>
<feature type="region of interest" description="G3" evidence="6">
    <location>
        <begin position="158"/>
        <end position="161"/>
    </location>
</feature>
<comment type="similarity">
    <text evidence="1 6 7">Belongs to the TRAFAC class TrmE-Era-EngA-EngB-Septin-like GTPase superfamily. Era GTPase family.</text>
</comment>
<dbReference type="GO" id="GO:0043024">
    <property type="term" value="F:ribosomal small subunit binding"/>
    <property type="evidence" value="ECO:0007669"/>
    <property type="project" value="TreeGrafter"/>
</dbReference>
<dbReference type="PANTHER" id="PTHR42698">
    <property type="entry name" value="GTPASE ERA"/>
    <property type="match status" value="1"/>
</dbReference>
<organism evidence="11 12">
    <name type="scientific">Chloropicon primus</name>
    <dbReference type="NCBI Taxonomy" id="1764295"/>
    <lineage>
        <taxon>Eukaryota</taxon>
        <taxon>Viridiplantae</taxon>
        <taxon>Chlorophyta</taxon>
        <taxon>Chloropicophyceae</taxon>
        <taxon>Chloropicales</taxon>
        <taxon>Chloropicaceae</taxon>
        <taxon>Chloropicon</taxon>
    </lineage>
</organism>
<dbReference type="Gene3D" id="3.40.50.300">
    <property type="entry name" value="P-loop containing nucleotide triphosphate hydrolases"/>
    <property type="match status" value="1"/>
</dbReference>
<dbReference type="CDD" id="cd04163">
    <property type="entry name" value="Era"/>
    <property type="match status" value="1"/>
</dbReference>
<feature type="region of interest" description="G4" evidence="6">
    <location>
        <begin position="221"/>
        <end position="224"/>
    </location>
</feature>
<dbReference type="NCBIfam" id="NF000908">
    <property type="entry name" value="PRK00089.1"/>
    <property type="match status" value="1"/>
</dbReference>
<evidence type="ECO:0000256" key="1">
    <source>
        <dbReference type="ARBA" id="ARBA00007921"/>
    </source>
</evidence>
<accession>A0A5B8MLK0</accession>
<dbReference type="InterPro" id="IPR015946">
    <property type="entry name" value="KH_dom-like_a/b"/>
</dbReference>